<dbReference type="EC" id="2.1.1.-" evidence="4"/>
<gene>
    <name evidence="5" type="primary">Mettl6</name>
    <name evidence="5" type="ORF">Tcan_13792</name>
</gene>
<organism evidence="5 6">
    <name type="scientific">Toxocara canis</name>
    <name type="common">Canine roundworm</name>
    <dbReference type="NCBI Taxonomy" id="6265"/>
    <lineage>
        <taxon>Eukaryota</taxon>
        <taxon>Metazoa</taxon>
        <taxon>Ecdysozoa</taxon>
        <taxon>Nematoda</taxon>
        <taxon>Chromadorea</taxon>
        <taxon>Rhabditida</taxon>
        <taxon>Spirurina</taxon>
        <taxon>Ascaridomorpha</taxon>
        <taxon>Ascaridoidea</taxon>
        <taxon>Toxocaridae</taxon>
        <taxon>Toxocara</taxon>
    </lineage>
</organism>
<evidence type="ECO:0000256" key="1">
    <source>
        <dbReference type="ARBA" id="ARBA00009725"/>
    </source>
</evidence>
<dbReference type="AlphaFoldDB" id="A0A0B2VJR8"/>
<dbReference type="PIRSF" id="PIRSF037755">
    <property type="entry name" value="Mettl2_prd"/>
    <property type="match status" value="1"/>
</dbReference>
<dbReference type="SUPFAM" id="SSF53335">
    <property type="entry name" value="S-adenosyl-L-methionine-dependent methyltransferases"/>
    <property type="match status" value="1"/>
</dbReference>
<comment type="function">
    <text evidence="4">S-adenosyl-L-methionine-dependent methyltransferase.</text>
</comment>
<evidence type="ECO:0000313" key="5">
    <source>
        <dbReference type="EMBL" id="KHN81240.1"/>
    </source>
</evidence>
<comment type="similarity">
    <text evidence="1 4">Belongs to the methyltransferase superfamily. METL family.</text>
</comment>
<evidence type="ECO:0000256" key="3">
    <source>
        <dbReference type="ARBA" id="ARBA00022679"/>
    </source>
</evidence>
<accession>A0A0B2VJR8</accession>
<reference evidence="5 6" key="1">
    <citation type="submission" date="2014-11" db="EMBL/GenBank/DDBJ databases">
        <title>Genetic blueprint of the zoonotic pathogen Toxocara canis.</title>
        <authorList>
            <person name="Zhu X.-Q."/>
            <person name="Korhonen P.K."/>
            <person name="Cai H."/>
            <person name="Young N.D."/>
            <person name="Nejsum P."/>
            <person name="von Samson-Himmelstjerna G."/>
            <person name="Boag P.R."/>
            <person name="Tan P."/>
            <person name="Li Q."/>
            <person name="Min J."/>
            <person name="Yang Y."/>
            <person name="Wang X."/>
            <person name="Fang X."/>
            <person name="Hall R.S."/>
            <person name="Hofmann A."/>
            <person name="Sternberg P.W."/>
            <person name="Jex A.R."/>
            <person name="Gasser R.B."/>
        </authorList>
    </citation>
    <scope>NUCLEOTIDE SEQUENCE [LARGE SCALE GENOMIC DNA]</scope>
    <source>
        <strain evidence="5">PN_DK_2014</strain>
    </source>
</reference>
<keyword evidence="2 4" id="KW-0489">Methyltransferase</keyword>
<dbReference type="InterPro" id="IPR029063">
    <property type="entry name" value="SAM-dependent_MTases_sf"/>
</dbReference>
<dbReference type="GO" id="GO:0032259">
    <property type="term" value="P:methylation"/>
    <property type="evidence" value="ECO:0007669"/>
    <property type="project" value="UniProtKB-KW"/>
</dbReference>
<comment type="caution">
    <text evidence="5">The sequence shown here is derived from an EMBL/GenBank/DDBJ whole genome shotgun (WGS) entry which is preliminary data.</text>
</comment>
<dbReference type="STRING" id="6265.A0A0B2VJR8"/>
<dbReference type="Proteomes" id="UP000031036">
    <property type="component" value="Unassembled WGS sequence"/>
</dbReference>
<evidence type="ECO:0000256" key="2">
    <source>
        <dbReference type="ARBA" id="ARBA00022603"/>
    </source>
</evidence>
<dbReference type="Pfam" id="PF13489">
    <property type="entry name" value="Methyltransf_23"/>
    <property type="match status" value="1"/>
</dbReference>
<evidence type="ECO:0000256" key="4">
    <source>
        <dbReference type="PIRNR" id="PIRNR037755"/>
    </source>
</evidence>
<protein>
    <recommendedName>
        <fullName evidence="4">tRNA N(3)-methylcytidine methyltransferase</fullName>
        <ecNumber evidence="4">2.1.1.-</ecNumber>
    </recommendedName>
</protein>
<proteinExistence type="inferred from homology"/>
<dbReference type="Gene3D" id="3.40.50.150">
    <property type="entry name" value="Vaccinia Virus protein VP39"/>
    <property type="match status" value="2"/>
</dbReference>
<dbReference type="EMBL" id="JPKZ01001551">
    <property type="protein sequence ID" value="KHN81240.1"/>
    <property type="molecule type" value="Genomic_DNA"/>
</dbReference>
<name>A0A0B2VJR8_TOXCA</name>
<dbReference type="GO" id="GO:0008173">
    <property type="term" value="F:RNA methyltransferase activity"/>
    <property type="evidence" value="ECO:0007669"/>
    <property type="project" value="UniProtKB-ARBA"/>
</dbReference>
<dbReference type="InterPro" id="IPR026113">
    <property type="entry name" value="METTL2/6/8-like"/>
</dbReference>
<dbReference type="PANTHER" id="PTHR22809">
    <property type="entry name" value="METHYLTRANSFERASE-RELATED"/>
    <property type="match status" value="1"/>
</dbReference>
<evidence type="ECO:0000313" key="6">
    <source>
        <dbReference type="Proteomes" id="UP000031036"/>
    </source>
</evidence>
<dbReference type="OrthoDB" id="417697at2759"/>
<keyword evidence="6" id="KW-1185">Reference proteome</keyword>
<keyword evidence="3 4" id="KW-0808">Transferase</keyword>
<dbReference type="PANTHER" id="PTHR22809:SF5">
    <property type="entry name" value="TRNA N(3)-METHYLCYTIDINE METHYLTRANSFERASE METTL6"/>
    <property type="match status" value="1"/>
</dbReference>
<dbReference type="GO" id="GO:0008757">
    <property type="term" value="F:S-adenosylmethionine-dependent methyltransferase activity"/>
    <property type="evidence" value="ECO:0007669"/>
    <property type="project" value="UniProtKB-ARBA"/>
</dbReference>
<sequence length="386" mass="43365">MEGVDISSRLPRVLTESELEKLQREKPANEFKRKKLEVEAQKNWDKFYKRNKDKFFKDRHWSREDLVSLCAHINLKDHLTYLDAGCGVGNMLFPLIDYFPSWSFFGFDFSSNAIQLLHERAQSTQTSVSSCVADLCDSQHFPPPMLYSNGSPNMSIGVASSSTYDRISLQRPECPNAINHDAVPALEGSSSENSDGSCSAALDYQTSNGLYCVDSECNDGVGNWPDNSISFAATIPPNIDPHKVRHVSQRNGSSALNGSKSIGFQGADLTTLIFVLSAIHPEKHAIAIRNLTKVVKKGGTVIVRDYGVNDHAMIRFGRGAKLSDRFYARQDGTRAFYFQLEELEQLFLAEGYSVKRSEYLFRKTVNHEKNLAVDRVFVQAVFVRIR</sequence>
<dbReference type="OMA" id="GTLACYF"/>